<evidence type="ECO:0000259" key="1">
    <source>
        <dbReference type="Pfam" id="PF20441"/>
    </source>
</evidence>
<gene>
    <name evidence="2" type="ORF">S01H1_49337</name>
</gene>
<accession>X0X914</accession>
<dbReference type="GO" id="GO:0004519">
    <property type="term" value="F:endonuclease activity"/>
    <property type="evidence" value="ECO:0007669"/>
    <property type="project" value="InterPro"/>
</dbReference>
<dbReference type="Pfam" id="PF20441">
    <property type="entry name" value="TerL_nuclease"/>
    <property type="match status" value="2"/>
</dbReference>
<dbReference type="PANTHER" id="PTHR41287:SF1">
    <property type="entry name" value="PROTEIN YMFN"/>
    <property type="match status" value="1"/>
</dbReference>
<feature type="non-terminal residue" evidence="2">
    <location>
        <position position="1"/>
    </location>
</feature>
<organism evidence="2">
    <name type="scientific">marine sediment metagenome</name>
    <dbReference type="NCBI Taxonomy" id="412755"/>
    <lineage>
        <taxon>unclassified sequences</taxon>
        <taxon>metagenomes</taxon>
        <taxon>ecological metagenomes</taxon>
    </lineage>
</organism>
<protein>
    <recommendedName>
        <fullName evidence="1">Terminase large subunit-like endonuclease domain-containing protein</fullName>
    </recommendedName>
</protein>
<reference evidence="2" key="1">
    <citation type="journal article" date="2014" name="Front. Microbiol.">
        <title>High frequency of phylogenetically diverse reductive dehalogenase-homologous genes in deep subseafloor sedimentary metagenomes.</title>
        <authorList>
            <person name="Kawai M."/>
            <person name="Futagami T."/>
            <person name="Toyoda A."/>
            <person name="Takaki Y."/>
            <person name="Nishi S."/>
            <person name="Hori S."/>
            <person name="Arai W."/>
            <person name="Tsubouchi T."/>
            <person name="Morono Y."/>
            <person name="Uchiyama I."/>
            <person name="Ito T."/>
            <person name="Fujiyama A."/>
            <person name="Inagaki F."/>
            <person name="Takami H."/>
        </authorList>
    </citation>
    <scope>NUCLEOTIDE SEQUENCE</scope>
    <source>
        <strain evidence="2">Expedition CK06-06</strain>
    </source>
</reference>
<dbReference type="InterPro" id="IPR005021">
    <property type="entry name" value="Terminase_largesu-like"/>
</dbReference>
<dbReference type="PANTHER" id="PTHR41287">
    <property type="match status" value="1"/>
</dbReference>
<dbReference type="AlphaFoldDB" id="X0X914"/>
<dbReference type="EMBL" id="BARS01031729">
    <property type="protein sequence ID" value="GAG21441.1"/>
    <property type="molecule type" value="Genomic_DNA"/>
</dbReference>
<feature type="domain" description="Terminase large subunit-like endonuclease" evidence="1">
    <location>
        <begin position="140"/>
        <end position="217"/>
    </location>
</feature>
<proteinExistence type="predicted"/>
<feature type="domain" description="Terminase large subunit-like endonuclease" evidence="1">
    <location>
        <begin position="1"/>
        <end position="117"/>
    </location>
</feature>
<dbReference type="InterPro" id="IPR046462">
    <property type="entry name" value="TerL_nuclease"/>
</dbReference>
<name>X0X914_9ZZZZ</name>
<comment type="caution">
    <text evidence="2">The sequence shown here is derived from an EMBL/GenBank/DDBJ whole genome shotgun (WGS) entry which is preliminary data.</text>
</comment>
<sequence>RKVFIGLDLSAQIDTTCVCLIFPPIDAKEEVYTIYPRIYTPAGLVHEKERRDRRPWLMWRDAGEVICPPGDVIRTEDIIADIKKDLEDYDVKALIYDRWGTKLVEPILWTMGFDNPLKKKLPTGFQGDARHKQIEMCRRPAIPMGQGFYDMPEAIRLMEEYCILKRINHGGHRALAFQIFNVLLVTDESNNPKFSKKRSGAHIDAAVAASMALYWAQRLNPKGSIYEGRGLTVI</sequence>
<evidence type="ECO:0000313" key="2">
    <source>
        <dbReference type="EMBL" id="GAG21441.1"/>
    </source>
</evidence>